<organism evidence="1">
    <name type="scientific">Streptomyces sp. SID7499</name>
    <dbReference type="NCBI Taxonomy" id="2706086"/>
    <lineage>
        <taxon>Bacteria</taxon>
        <taxon>Bacillati</taxon>
        <taxon>Actinomycetota</taxon>
        <taxon>Actinomycetes</taxon>
        <taxon>Kitasatosporales</taxon>
        <taxon>Streptomycetaceae</taxon>
        <taxon>Streptomyces</taxon>
    </lineage>
</organism>
<dbReference type="EMBL" id="JAAGMN010006432">
    <property type="protein sequence ID" value="NEE16914.1"/>
    <property type="molecule type" value="Genomic_DNA"/>
</dbReference>
<dbReference type="NCBIfam" id="NF033679">
    <property type="entry name" value="DNRLRE_dom"/>
    <property type="match status" value="1"/>
</dbReference>
<proteinExistence type="predicted"/>
<sequence length="406" mass="44187">EATRTGFEQYVEIKKRPAEGYTYTLPLKAEGLTAKEQPDGSVLFTDGKNKKRAVMPAPVMWDSTVDKVSGEHTRRVPVAMKVVERKDAVDLVVTPDAAFLADPETRYPVTVDPSTSSLSNVFDTYVQQGETRDWSTDVELDFGNPGTTNANGTPRTAQSFITWNTAPIADALVSSAKLSLWNFHSANTTCAAQPWQVWSSPAATTASRWTNRPTMTAMKAESTETRGNPGCASQPDGWINANVTTLAQEWAGAKATRGHLGIRAKSETTVAQWKRVNSANAAKNPPKLTVTYNYRPRTGTKQEAGPPFFSYAGLYMVNTLTPTLRDTFVDADGDKVNGTFQIFDNATNTQVGNPIVSKFVPSGQAASVTVPAGVLAEGKTYKFRTSPYDGTHYNTGWSAWKTFTVD</sequence>
<protein>
    <submittedName>
        <fullName evidence="1">DNRLRE domain-containing protein</fullName>
    </submittedName>
</protein>
<evidence type="ECO:0000313" key="1">
    <source>
        <dbReference type="EMBL" id="NEE16914.1"/>
    </source>
</evidence>
<dbReference type="AlphaFoldDB" id="A0A6G3XGW5"/>
<comment type="caution">
    <text evidence="1">The sequence shown here is derived from an EMBL/GenBank/DDBJ whole genome shotgun (WGS) entry which is preliminary data.</text>
</comment>
<feature type="non-terminal residue" evidence="1">
    <location>
        <position position="1"/>
    </location>
</feature>
<reference evidence="1" key="1">
    <citation type="submission" date="2020-01" db="EMBL/GenBank/DDBJ databases">
        <title>Insect and environment-associated Actinomycetes.</title>
        <authorList>
            <person name="Currrie C."/>
            <person name="Chevrette M."/>
            <person name="Carlson C."/>
            <person name="Stubbendieck R."/>
            <person name="Wendt-Pienkowski E."/>
        </authorList>
    </citation>
    <scope>NUCLEOTIDE SEQUENCE</scope>
    <source>
        <strain evidence="1">SID7499</strain>
    </source>
</reference>
<gene>
    <name evidence="1" type="ORF">G3M58_61925</name>
</gene>
<name>A0A6G3XGW5_9ACTN</name>
<accession>A0A6G3XGW5</accession>
<feature type="non-terminal residue" evidence="1">
    <location>
        <position position="406"/>
    </location>
</feature>